<evidence type="ECO:0000313" key="2">
    <source>
        <dbReference type="EMBL" id="OKH12600.1"/>
    </source>
</evidence>
<evidence type="ECO:0000313" key="3">
    <source>
        <dbReference type="Proteomes" id="UP000186391"/>
    </source>
</evidence>
<gene>
    <name evidence="2" type="ORF">NIES592_17300</name>
</gene>
<proteinExistence type="predicted"/>
<protein>
    <submittedName>
        <fullName evidence="2">Uncharacterized protein</fullName>
    </submittedName>
</protein>
<keyword evidence="3" id="KW-1185">Reference proteome</keyword>
<comment type="caution">
    <text evidence="2">The sequence shown here is derived from an EMBL/GenBank/DDBJ whole genome shotgun (WGS) entry which is preliminary data.</text>
</comment>
<sequence length="148" mass="16686">MAFLQRLPWFSLILLLLTYTTFGWVLSRSRTQPILWLAVAIAIVIFIAILTIPLSKMADYSVSLFRSNLRSFGIAVLGAFLFFLIMARFRLFLDTLVIIAVTMLVKIDFQAAGFSQILAFWLTVAFSFAGLALGVLAEKLMFNYGLIF</sequence>
<accession>A0A1U7GWP4</accession>
<feature type="transmembrane region" description="Helical" evidence="1">
    <location>
        <begin position="72"/>
        <end position="105"/>
    </location>
</feature>
<dbReference type="AlphaFoldDB" id="A0A1U7GWP4"/>
<dbReference type="Proteomes" id="UP000186391">
    <property type="component" value="Unassembled WGS sequence"/>
</dbReference>
<feature type="transmembrane region" description="Helical" evidence="1">
    <location>
        <begin position="34"/>
        <end position="52"/>
    </location>
</feature>
<evidence type="ECO:0000256" key="1">
    <source>
        <dbReference type="SAM" id="Phobius"/>
    </source>
</evidence>
<reference evidence="2 3" key="1">
    <citation type="submission" date="2016-11" db="EMBL/GenBank/DDBJ databases">
        <title>Draft Genome Sequences of Nine Cyanobacterial Strains from Diverse Habitats.</title>
        <authorList>
            <person name="Zhu T."/>
            <person name="Hou S."/>
            <person name="Lu X."/>
            <person name="Hess W.R."/>
        </authorList>
    </citation>
    <scope>NUCLEOTIDE SEQUENCE [LARGE SCALE GENOMIC DNA]</scope>
    <source>
        <strain evidence="2 3">NIES-592</strain>
    </source>
</reference>
<organism evidence="2 3">
    <name type="scientific">Fischerella major NIES-592</name>
    <dbReference type="NCBI Taxonomy" id="210994"/>
    <lineage>
        <taxon>Bacteria</taxon>
        <taxon>Bacillati</taxon>
        <taxon>Cyanobacteriota</taxon>
        <taxon>Cyanophyceae</taxon>
        <taxon>Nostocales</taxon>
        <taxon>Hapalosiphonaceae</taxon>
        <taxon>Fischerella</taxon>
    </lineage>
</organism>
<feature type="transmembrane region" description="Helical" evidence="1">
    <location>
        <begin position="117"/>
        <end position="137"/>
    </location>
</feature>
<feature type="transmembrane region" description="Helical" evidence="1">
    <location>
        <begin position="6"/>
        <end position="27"/>
    </location>
</feature>
<dbReference type="EMBL" id="MRCA01000010">
    <property type="protein sequence ID" value="OKH12600.1"/>
    <property type="molecule type" value="Genomic_DNA"/>
</dbReference>
<dbReference type="GeneID" id="35797284"/>
<keyword evidence="1" id="KW-1133">Transmembrane helix</keyword>
<keyword evidence="1" id="KW-0472">Membrane</keyword>
<dbReference type="OrthoDB" id="514406at2"/>
<keyword evidence="1" id="KW-0812">Transmembrane</keyword>
<dbReference type="RefSeq" id="WP_009458029.1">
    <property type="nucleotide sequence ID" value="NZ_MRCA01000010.1"/>
</dbReference>
<name>A0A1U7GWP4_9CYAN</name>